<keyword evidence="7" id="KW-1185">Reference proteome</keyword>
<dbReference type="GO" id="GO:0051536">
    <property type="term" value="F:iron-sulfur cluster binding"/>
    <property type="evidence" value="ECO:0007669"/>
    <property type="project" value="UniProtKB-KW"/>
</dbReference>
<evidence type="ECO:0000256" key="2">
    <source>
        <dbReference type="ARBA" id="ARBA00022723"/>
    </source>
</evidence>
<dbReference type="Gene3D" id="3.20.20.70">
    <property type="entry name" value="Aldolase class I"/>
    <property type="match status" value="1"/>
</dbReference>
<dbReference type="RefSeq" id="WP_091351448.1">
    <property type="nucleotide sequence ID" value="NZ_FOIF01000067.1"/>
</dbReference>
<dbReference type="Proteomes" id="UP000243819">
    <property type="component" value="Unassembled WGS sequence"/>
</dbReference>
<protein>
    <submittedName>
        <fullName evidence="6">Radical SAM superfamily enzyme, MoaA/NifB/PqqE/SkfB family</fullName>
    </submittedName>
</protein>
<dbReference type="Pfam" id="PF04055">
    <property type="entry name" value="Radical_SAM"/>
    <property type="match status" value="1"/>
</dbReference>
<evidence type="ECO:0000313" key="7">
    <source>
        <dbReference type="Proteomes" id="UP000243819"/>
    </source>
</evidence>
<evidence type="ECO:0000256" key="1">
    <source>
        <dbReference type="ARBA" id="ARBA00022691"/>
    </source>
</evidence>
<dbReference type="SFLD" id="SFLDG01067">
    <property type="entry name" value="SPASM/twitch_domain_containing"/>
    <property type="match status" value="1"/>
</dbReference>
<keyword evidence="3" id="KW-0408">Iron</keyword>
<dbReference type="CDD" id="cd01335">
    <property type="entry name" value="Radical_SAM"/>
    <property type="match status" value="1"/>
</dbReference>
<organism evidence="6 7">
    <name type="scientific">Anaerobranca gottschalkii DSM 13577</name>
    <dbReference type="NCBI Taxonomy" id="1120990"/>
    <lineage>
        <taxon>Bacteria</taxon>
        <taxon>Bacillati</taxon>
        <taxon>Bacillota</taxon>
        <taxon>Clostridia</taxon>
        <taxon>Eubacteriales</taxon>
        <taxon>Proteinivoracaceae</taxon>
        <taxon>Anaerobranca</taxon>
    </lineage>
</organism>
<dbReference type="PROSITE" id="PS51918">
    <property type="entry name" value="RADICAL_SAM"/>
    <property type="match status" value="1"/>
</dbReference>
<dbReference type="GO" id="GO:0046872">
    <property type="term" value="F:metal ion binding"/>
    <property type="evidence" value="ECO:0007669"/>
    <property type="project" value="UniProtKB-KW"/>
</dbReference>
<dbReference type="PANTHER" id="PTHR11228">
    <property type="entry name" value="RADICAL SAM DOMAIN PROTEIN"/>
    <property type="match status" value="1"/>
</dbReference>
<gene>
    <name evidence="6" type="ORF">SAMN03080614_10676</name>
</gene>
<dbReference type="InterPro" id="IPR013785">
    <property type="entry name" value="Aldolase_TIM"/>
</dbReference>
<proteinExistence type="predicted"/>
<keyword evidence="2" id="KW-0479">Metal-binding</keyword>
<dbReference type="SFLD" id="SFLDG01386">
    <property type="entry name" value="main_SPASM_domain-containing"/>
    <property type="match status" value="1"/>
</dbReference>
<dbReference type="AlphaFoldDB" id="A0A1I0CC06"/>
<sequence>MLEFQTLVNKIYSSLNLNALDAATIDKCKKVIVDSKNLLIPFSFPLGVQFEITSKCNLKCRHCYNDSLPGKGNNDLTEAEWLKIAETVSKNGALTVTISGGEPLLKETLVRKMLAIFEHNPNMTVGIITNGWLVTEDFVNFYSKIKNNKWVQVSIDGAYPHEHDWVRNKKGSWERAVRAAELFIQASIPTRIAHTCHRGNYKDLWKMAELSVLLGASSFVYTPILNAGRAYHERENLILTKDELQEYKMISAEIKQKYSDYLKISEGVQFKDYFSRFAILPAMGALIRPEGNLKIDCAIPVVFGNLRQESFENIWLQRASLGWQNPVVIDYIKKVEAGDEYSVPYVMDDIMCG</sequence>
<dbReference type="PANTHER" id="PTHR11228:SF7">
    <property type="entry name" value="PQQA PEPTIDE CYCLASE"/>
    <property type="match status" value="1"/>
</dbReference>
<dbReference type="InterPro" id="IPR007197">
    <property type="entry name" value="rSAM"/>
</dbReference>
<keyword evidence="4" id="KW-0411">Iron-sulfur</keyword>
<dbReference type="EMBL" id="FOIF01000067">
    <property type="protein sequence ID" value="SET17084.1"/>
    <property type="molecule type" value="Genomic_DNA"/>
</dbReference>
<dbReference type="InterPro" id="IPR058240">
    <property type="entry name" value="rSAM_sf"/>
</dbReference>
<evidence type="ECO:0000256" key="4">
    <source>
        <dbReference type="ARBA" id="ARBA00023014"/>
    </source>
</evidence>
<dbReference type="InterPro" id="IPR050377">
    <property type="entry name" value="Radical_SAM_PqqE_MftC-like"/>
</dbReference>
<dbReference type="OrthoDB" id="9810775at2"/>
<accession>A0A1I0CC06</accession>
<keyword evidence="1" id="KW-0949">S-adenosyl-L-methionine</keyword>
<evidence type="ECO:0000259" key="5">
    <source>
        <dbReference type="PROSITE" id="PS51918"/>
    </source>
</evidence>
<dbReference type="SFLD" id="SFLDS00029">
    <property type="entry name" value="Radical_SAM"/>
    <property type="match status" value="1"/>
</dbReference>
<dbReference type="SUPFAM" id="SSF102114">
    <property type="entry name" value="Radical SAM enzymes"/>
    <property type="match status" value="1"/>
</dbReference>
<dbReference type="InterPro" id="IPR006638">
    <property type="entry name" value="Elp3/MiaA/NifB-like_rSAM"/>
</dbReference>
<name>A0A1I0CC06_9FIRM</name>
<evidence type="ECO:0000256" key="3">
    <source>
        <dbReference type="ARBA" id="ARBA00023004"/>
    </source>
</evidence>
<feature type="domain" description="Radical SAM core" evidence="5">
    <location>
        <begin position="42"/>
        <end position="257"/>
    </location>
</feature>
<reference evidence="7" key="1">
    <citation type="submission" date="2016-10" db="EMBL/GenBank/DDBJ databases">
        <authorList>
            <person name="Varghese N."/>
            <person name="Submissions S."/>
        </authorList>
    </citation>
    <scope>NUCLEOTIDE SEQUENCE [LARGE SCALE GENOMIC DNA]</scope>
    <source>
        <strain evidence="7">DSM 13577</strain>
    </source>
</reference>
<evidence type="ECO:0000313" key="6">
    <source>
        <dbReference type="EMBL" id="SET17084.1"/>
    </source>
</evidence>
<dbReference type="SMART" id="SM00729">
    <property type="entry name" value="Elp3"/>
    <property type="match status" value="1"/>
</dbReference>
<dbReference type="GO" id="GO:0003824">
    <property type="term" value="F:catalytic activity"/>
    <property type="evidence" value="ECO:0007669"/>
    <property type="project" value="InterPro"/>
</dbReference>
<dbReference type="STRING" id="1120990.SAMN03080614_10676"/>